<evidence type="ECO:0000256" key="1">
    <source>
        <dbReference type="SAM" id="MobiDB-lite"/>
    </source>
</evidence>
<name>A0AAP0JTY6_9MAGN</name>
<comment type="caution">
    <text evidence="2">The sequence shown here is derived from an EMBL/GenBank/DDBJ whole genome shotgun (WGS) entry which is preliminary data.</text>
</comment>
<keyword evidence="3" id="KW-1185">Reference proteome</keyword>
<evidence type="ECO:0000313" key="2">
    <source>
        <dbReference type="EMBL" id="KAK9139814.1"/>
    </source>
</evidence>
<dbReference type="Proteomes" id="UP001419268">
    <property type="component" value="Unassembled WGS sequence"/>
</dbReference>
<organism evidence="2 3">
    <name type="scientific">Stephania cephalantha</name>
    <dbReference type="NCBI Taxonomy" id="152367"/>
    <lineage>
        <taxon>Eukaryota</taxon>
        <taxon>Viridiplantae</taxon>
        <taxon>Streptophyta</taxon>
        <taxon>Embryophyta</taxon>
        <taxon>Tracheophyta</taxon>
        <taxon>Spermatophyta</taxon>
        <taxon>Magnoliopsida</taxon>
        <taxon>Ranunculales</taxon>
        <taxon>Menispermaceae</taxon>
        <taxon>Menispermoideae</taxon>
        <taxon>Cissampelideae</taxon>
        <taxon>Stephania</taxon>
    </lineage>
</organism>
<proteinExistence type="predicted"/>
<evidence type="ECO:0000313" key="3">
    <source>
        <dbReference type="Proteomes" id="UP001419268"/>
    </source>
</evidence>
<feature type="region of interest" description="Disordered" evidence="1">
    <location>
        <begin position="121"/>
        <end position="145"/>
    </location>
</feature>
<gene>
    <name evidence="2" type="ORF">Scep_009495</name>
</gene>
<dbReference type="EMBL" id="JBBNAG010000004">
    <property type="protein sequence ID" value="KAK9139814.1"/>
    <property type="molecule type" value="Genomic_DNA"/>
</dbReference>
<reference evidence="2 3" key="1">
    <citation type="submission" date="2024-01" db="EMBL/GenBank/DDBJ databases">
        <title>Genome assemblies of Stephania.</title>
        <authorList>
            <person name="Yang L."/>
        </authorList>
    </citation>
    <scope>NUCLEOTIDE SEQUENCE [LARGE SCALE GENOMIC DNA]</scope>
    <source>
        <strain evidence="2">JXDWG</strain>
        <tissue evidence="2">Leaf</tissue>
    </source>
</reference>
<accession>A0AAP0JTY6</accession>
<dbReference type="AlphaFoldDB" id="A0AAP0JTY6"/>
<protein>
    <submittedName>
        <fullName evidence="2">Uncharacterized protein</fullName>
    </submittedName>
</protein>
<sequence length="188" mass="20520">MKLTVKILKLDPSNPKLVGVASGVVGDDDLALKYKELFDTSGTRDVASLWPLEPHSWPPFTLGSVTRDLPSRSAPLLTASLTLPAFLSWPPSLGLPLMASLRRPSHGLVKSQQTTLNKLKKRHLNRNEREEGGDGEATNSGGGVDHLAYGEGDIEVFSVPDWAWAMTPRPLMMGRTTLCWMAESFSNP</sequence>